<reference evidence="11" key="2">
    <citation type="submission" date="2008-12" db="EMBL/GenBank/DDBJ databases">
        <title>Improved gene annotation of the rice (Oryza sativa) genomes.</title>
        <authorList>
            <person name="Wang J."/>
            <person name="Li R."/>
            <person name="Fan W."/>
            <person name="Huang Q."/>
            <person name="Zhang J."/>
            <person name="Zhou Y."/>
            <person name="Hu Y."/>
            <person name="Zi S."/>
            <person name="Li J."/>
            <person name="Ni P."/>
            <person name="Zheng H."/>
            <person name="Zhang Y."/>
            <person name="Zhao M."/>
            <person name="Hao Q."/>
            <person name="McDermott J."/>
            <person name="Samudrala R."/>
            <person name="Kristiansen K."/>
            <person name="Wong G.K.-S."/>
        </authorList>
    </citation>
    <scope>NUCLEOTIDE SEQUENCE</scope>
</reference>
<dbReference type="InterPro" id="IPR002182">
    <property type="entry name" value="NB-ARC"/>
</dbReference>
<feature type="domain" description="Disease resistance protein winged helix" evidence="9">
    <location>
        <begin position="435"/>
        <end position="506"/>
    </location>
</feature>
<dbReference type="PRINTS" id="PR00364">
    <property type="entry name" value="DISEASERSIST"/>
</dbReference>
<dbReference type="Pfam" id="PF23598">
    <property type="entry name" value="LRR_14"/>
    <property type="match status" value="1"/>
</dbReference>
<dbReference type="InterPro" id="IPR027417">
    <property type="entry name" value="P-loop_NTPase"/>
</dbReference>
<evidence type="ECO:0000256" key="3">
    <source>
        <dbReference type="ARBA" id="ARBA00022737"/>
    </source>
</evidence>
<dbReference type="SUPFAM" id="SSF52058">
    <property type="entry name" value="L domain-like"/>
    <property type="match status" value="1"/>
</dbReference>
<proteinExistence type="inferred from homology"/>
<evidence type="ECO:0000256" key="6">
    <source>
        <dbReference type="ARBA" id="ARBA00023054"/>
    </source>
</evidence>
<dbReference type="Pfam" id="PF00931">
    <property type="entry name" value="NB-ARC"/>
    <property type="match status" value="1"/>
</dbReference>
<feature type="domain" description="Disease resistance R13L4/SHOC-2-like LRR" evidence="10">
    <location>
        <begin position="552"/>
        <end position="626"/>
    </location>
</feature>
<dbReference type="Gene3D" id="1.10.10.10">
    <property type="entry name" value="Winged helix-like DNA-binding domain superfamily/Winged helix DNA-binding domain"/>
    <property type="match status" value="1"/>
</dbReference>
<dbReference type="EMBL" id="CM000138">
    <property type="protein sequence ID" value="EAZ12248.1"/>
    <property type="molecule type" value="Genomic_DNA"/>
</dbReference>
<dbReference type="GO" id="GO:0009626">
    <property type="term" value="P:plant-type hypersensitive response"/>
    <property type="evidence" value="ECO:0007669"/>
    <property type="project" value="UniProtKB-ARBA"/>
</dbReference>
<dbReference type="GO" id="GO:0042742">
    <property type="term" value="P:defense response to bacterium"/>
    <property type="evidence" value="ECO:0007669"/>
    <property type="project" value="UniProtKB-ARBA"/>
</dbReference>
<keyword evidence="2" id="KW-0433">Leucine-rich repeat</keyword>
<dbReference type="InterPro" id="IPR058922">
    <property type="entry name" value="WHD_DRP"/>
</dbReference>
<dbReference type="InterPro" id="IPR044974">
    <property type="entry name" value="Disease_R_plants"/>
</dbReference>
<dbReference type="FunFam" id="1.10.10.10:FF:000322">
    <property type="entry name" value="Probable disease resistance protein At1g63360"/>
    <property type="match status" value="1"/>
</dbReference>
<reference evidence="11" key="1">
    <citation type="journal article" date="2005" name="PLoS Biol.">
        <title>The genomes of Oryza sativa: a history of duplications.</title>
        <authorList>
            <person name="Yu J."/>
            <person name="Wang J."/>
            <person name="Lin W."/>
            <person name="Li S."/>
            <person name="Li H."/>
            <person name="Zhou J."/>
            <person name="Ni P."/>
            <person name="Dong W."/>
            <person name="Hu S."/>
            <person name="Zeng C."/>
            <person name="Zhang J."/>
            <person name="Zhang Y."/>
            <person name="Li R."/>
            <person name="Xu Z."/>
            <person name="Li S."/>
            <person name="Li X."/>
            <person name="Zheng H."/>
            <person name="Cong L."/>
            <person name="Lin L."/>
            <person name="Yin J."/>
            <person name="Geng J."/>
            <person name="Li G."/>
            <person name="Shi J."/>
            <person name="Liu J."/>
            <person name="Lv H."/>
            <person name="Li J."/>
            <person name="Wang J."/>
            <person name="Deng Y."/>
            <person name="Ran L."/>
            <person name="Shi X."/>
            <person name="Wang X."/>
            <person name="Wu Q."/>
            <person name="Li C."/>
            <person name="Ren X."/>
            <person name="Wang J."/>
            <person name="Wang X."/>
            <person name="Li D."/>
            <person name="Liu D."/>
            <person name="Zhang X."/>
            <person name="Ji Z."/>
            <person name="Zhao W."/>
            <person name="Sun Y."/>
            <person name="Zhang Z."/>
            <person name="Bao J."/>
            <person name="Han Y."/>
            <person name="Dong L."/>
            <person name="Ji J."/>
            <person name="Chen P."/>
            <person name="Wu S."/>
            <person name="Liu J."/>
            <person name="Xiao Y."/>
            <person name="Bu D."/>
            <person name="Tan J."/>
            <person name="Yang L."/>
            <person name="Ye C."/>
            <person name="Zhang J."/>
            <person name="Xu J."/>
            <person name="Zhou Y."/>
            <person name="Yu Y."/>
            <person name="Zhang B."/>
            <person name="Zhuang S."/>
            <person name="Wei H."/>
            <person name="Liu B."/>
            <person name="Lei M."/>
            <person name="Yu H."/>
            <person name="Li Y."/>
            <person name="Xu H."/>
            <person name="Wei S."/>
            <person name="He X."/>
            <person name="Fang L."/>
            <person name="Zhang Z."/>
            <person name="Zhang Y."/>
            <person name="Huang X."/>
            <person name="Su Z."/>
            <person name="Tong W."/>
            <person name="Li J."/>
            <person name="Tong Z."/>
            <person name="Li S."/>
            <person name="Ye J."/>
            <person name="Wang L."/>
            <person name="Fang L."/>
            <person name="Lei T."/>
            <person name="Chen C."/>
            <person name="Chen H."/>
            <person name="Xu Z."/>
            <person name="Li H."/>
            <person name="Huang H."/>
            <person name="Zhang F."/>
            <person name="Xu H."/>
            <person name="Li N."/>
            <person name="Zhao C."/>
            <person name="Li S."/>
            <person name="Dong L."/>
            <person name="Huang Y."/>
            <person name="Li L."/>
            <person name="Xi Y."/>
            <person name="Qi Q."/>
            <person name="Li W."/>
            <person name="Zhang B."/>
            <person name="Hu W."/>
            <person name="Zhang Y."/>
            <person name="Tian X."/>
            <person name="Jiao Y."/>
            <person name="Liang X."/>
            <person name="Jin J."/>
            <person name="Gao L."/>
            <person name="Zheng W."/>
            <person name="Hao B."/>
            <person name="Liu S."/>
            <person name="Wang W."/>
            <person name="Yuan L."/>
            <person name="Cao M."/>
            <person name="McDermott J."/>
            <person name="Samudrala R."/>
            <person name="Wang J."/>
            <person name="Wong G.K."/>
            <person name="Yang H."/>
        </authorList>
    </citation>
    <scope>NUCLEOTIDE SEQUENCE [LARGE SCALE GENOMIC DNA]</scope>
</reference>
<dbReference type="InterPro" id="IPR055414">
    <property type="entry name" value="LRR_R13L4/SHOC2-like"/>
</dbReference>
<dbReference type="InterPro" id="IPR042197">
    <property type="entry name" value="Apaf_helical"/>
</dbReference>
<dbReference type="Gene3D" id="1.10.8.430">
    <property type="entry name" value="Helical domain of apoptotic protease-activating factors"/>
    <property type="match status" value="1"/>
</dbReference>
<evidence type="ECO:0000259" key="7">
    <source>
        <dbReference type="Pfam" id="PF00931"/>
    </source>
</evidence>
<keyword evidence="3" id="KW-0677">Repeat</keyword>
<accession>A0A8J8Y685</accession>
<evidence type="ECO:0000259" key="9">
    <source>
        <dbReference type="Pfam" id="PF23559"/>
    </source>
</evidence>
<dbReference type="InterPro" id="IPR032675">
    <property type="entry name" value="LRR_dom_sf"/>
</dbReference>
<dbReference type="Gramene" id="Os10t0162854-01">
    <property type="protein sequence ID" value="Os10t0162854-01"/>
    <property type="gene ID" value="Os10g0162854"/>
</dbReference>
<dbReference type="HOGENOM" id="CLU_000837_9_4_1"/>
<feature type="domain" description="NB-ARC" evidence="7">
    <location>
        <begin position="175"/>
        <end position="347"/>
    </location>
</feature>
<feature type="domain" description="Disease resistance N-terminal" evidence="8">
    <location>
        <begin position="26"/>
        <end position="92"/>
    </location>
</feature>
<evidence type="ECO:0000256" key="5">
    <source>
        <dbReference type="ARBA" id="ARBA00022821"/>
    </source>
</evidence>
<evidence type="ECO:0000259" key="8">
    <source>
        <dbReference type="Pfam" id="PF18052"/>
    </source>
</evidence>
<protein>
    <submittedName>
        <fullName evidence="11">Uncharacterized protein</fullName>
    </submittedName>
</protein>
<organism evidence="11">
    <name type="scientific">Oryza sativa subsp. japonica</name>
    <name type="common">Rice</name>
    <dbReference type="NCBI Taxonomy" id="39947"/>
    <lineage>
        <taxon>Eukaryota</taxon>
        <taxon>Viridiplantae</taxon>
        <taxon>Streptophyta</taxon>
        <taxon>Embryophyta</taxon>
        <taxon>Tracheophyta</taxon>
        <taxon>Spermatophyta</taxon>
        <taxon>Magnoliopsida</taxon>
        <taxon>Liliopsida</taxon>
        <taxon>Poales</taxon>
        <taxon>Poaceae</taxon>
        <taxon>BOP clade</taxon>
        <taxon>Oryzoideae</taxon>
        <taxon>Oryzeae</taxon>
        <taxon>Oryzinae</taxon>
        <taxon>Oryza</taxon>
        <taxon>Oryza sativa</taxon>
    </lineage>
</organism>
<dbReference type="OMA" id="SATKEQY"/>
<dbReference type="FunFam" id="3.40.50.300:FF:001091">
    <property type="entry name" value="Probable disease resistance protein At1g61300"/>
    <property type="match status" value="1"/>
</dbReference>
<keyword evidence="6" id="KW-0175">Coiled coil</keyword>
<evidence type="ECO:0000256" key="1">
    <source>
        <dbReference type="ARBA" id="ARBA00008894"/>
    </source>
</evidence>
<keyword evidence="5" id="KW-0611">Plant defense</keyword>
<dbReference type="Gene3D" id="1.20.5.4130">
    <property type="match status" value="1"/>
</dbReference>
<dbReference type="Pfam" id="PF18052">
    <property type="entry name" value="Rx_N"/>
    <property type="match status" value="1"/>
</dbReference>
<comment type="similarity">
    <text evidence="1">Belongs to the disease resistance NB-LRR family.</text>
</comment>
<dbReference type="PANTHER" id="PTHR23155">
    <property type="entry name" value="DISEASE RESISTANCE PROTEIN RP"/>
    <property type="match status" value="1"/>
</dbReference>
<dbReference type="Proteomes" id="UP000007752">
    <property type="component" value="Chromosome 1"/>
</dbReference>
<dbReference type="GO" id="GO:0043531">
    <property type="term" value="F:ADP binding"/>
    <property type="evidence" value="ECO:0007669"/>
    <property type="project" value="InterPro"/>
</dbReference>
<dbReference type="InterPro" id="IPR041118">
    <property type="entry name" value="Rx_N"/>
</dbReference>
<keyword evidence="4" id="KW-0547">Nucleotide-binding</keyword>
<sequence length="648" mass="73070">MAEMIAVSLSAKVAGALSRPVAIKLCSLAGIPSGIRAAAQDLELLRAFLRFVDTRHGGGDALADAWVDQVRDVAFELEDVADEYTFLSGHTSLRRRCANVAAWLTLSRRLRVARERLRELSATKEQYGIRPAAQASISAAAGEGEDPVAVIGRRLAERSHFVEEDEIVGFAAHTRLLMKWLTGDADPQRMRLLVCGMGGVGKTTLVTNVYKKVAASSHFDCHAWVTVSKSFTTEDLLRRIAKEFHRDVLAGMPWDVDKMNYRSLVEALRGHLSNKKYLLVLDDVWDARAWYEIREAFADDGTGSRIIITTRSQEVASLASSDNIIRLEPLSEQEAWSLFCKTTFKEDADQECPNQLKHLATKILERCYGLPLAIISVGNLLALKERTLFAWKNVHDSLVWYGSSDHGIGQVSSILNLSIDDLPHHLKICLMYCNIYPEDFLLKRKILIRKWIAEGLIEEKVQGTMEEVADDYLNQLVQRSLLHVVLHNEFGRAKLCRIHDLIRELIVHRSTKERLFVVSKRTVTLEPSRKARHVVLDQCTSDYLPVLKTASLRSFQAFRSDFDVSLLSGFRLLTMLNLWLIQIHKLPSTVANLVNLRYLGIRSTLIEELPRELGQLQNLQTLDAKGVFEEKGIGEIGKIRKTRWAISI</sequence>
<dbReference type="SMR" id="A0A8J8Y685"/>
<dbReference type="Gene3D" id="3.40.50.300">
    <property type="entry name" value="P-loop containing nucleotide triphosphate hydrolases"/>
    <property type="match status" value="1"/>
</dbReference>
<dbReference type="PANTHER" id="PTHR23155:SF943">
    <property type="entry name" value="OS08G0193700 PROTEIN"/>
    <property type="match status" value="1"/>
</dbReference>
<evidence type="ECO:0000313" key="11">
    <source>
        <dbReference type="EMBL" id="EAZ12248.1"/>
    </source>
</evidence>
<dbReference type="Gene3D" id="3.80.10.10">
    <property type="entry name" value="Ribonuclease Inhibitor"/>
    <property type="match status" value="1"/>
</dbReference>
<gene>
    <name evidence="11" type="ORF">OsJ_02134</name>
</gene>
<evidence type="ECO:0000256" key="2">
    <source>
        <dbReference type="ARBA" id="ARBA00022614"/>
    </source>
</evidence>
<dbReference type="InterPro" id="IPR036388">
    <property type="entry name" value="WH-like_DNA-bd_sf"/>
</dbReference>
<evidence type="ECO:0000259" key="10">
    <source>
        <dbReference type="Pfam" id="PF23598"/>
    </source>
</evidence>
<dbReference type="SUPFAM" id="SSF52540">
    <property type="entry name" value="P-loop containing nucleoside triphosphate hydrolases"/>
    <property type="match status" value="1"/>
</dbReference>
<dbReference type="AlphaFoldDB" id="A0A8J8Y685"/>
<dbReference type="GO" id="GO:0002758">
    <property type="term" value="P:innate immune response-activating signaling pathway"/>
    <property type="evidence" value="ECO:0007669"/>
    <property type="project" value="UniProtKB-ARBA"/>
</dbReference>
<dbReference type="Pfam" id="PF23559">
    <property type="entry name" value="WHD_DRP"/>
    <property type="match status" value="1"/>
</dbReference>
<evidence type="ECO:0000256" key="4">
    <source>
        <dbReference type="ARBA" id="ARBA00022741"/>
    </source>
</evidence>
<name>A0A8J8Y685_ORYSJ</name>